<dbReference type="PANTHER" id="PTHR43329">
    <property type="entry name" value="EPOXIDE HYDROLASE"/>
    <property type="match status" value="1"/>
</dbReference>
<evidence type="ECO:0000259" key="2">
    <source>
        <dbReference type="Pfam" id="PF00561"/>
    </source>
</evidence>
<dbReference type="EMBL" id="JAFBBK010000001">
    <property type="protein sequence ID" value="MBM7415400.1"/>
    <property type="molecule type" value="Genomic_DNA"/>
</dbReference>
<evidence type="ECO:0000313" key="3">
    <source>
        <dbReference type="EMBL" id="MBM7415400.1"/>
    </source>
</evidence>
<sequence length="269" mass="29672">MQISVGDLTFDADRYGTPGDRPALLLHGFPETSASWRDVAIRMADAGRDVVVPNQRGYSPGARPTGTDAYRIDLLVADVVGMLDELGFAAVDLVGHDWGSIVAWYVAALHPDRVRTLTAVSVPHPAAFGWAIREDDDQKKRSEYMTLFRQPGKAEDLLLEDDARRLIAMFSGAADPTIVSQHLPVVGRRDTLTAALEWYRAMTRDFADLPSVEVPTTYVWGNQDTAVGRAAAERCAQHVTGPYEFVELSVSHWVPEDDPDRLADEILAR</sequence>
<dbReference type="InterPro" id="IPR000639">
    <property type="entry name" value="Epox_hydrolase-like"/>
</dbReference>
<dbReference type="SUPFAM" id="SSF53474">
    <property type="entry name" value="alpha/beta-Hydrolases"/>
    <property type="match status" value="1"/>
</dbReference>
<evidence type="ECO:0000313" key="4">
    <source>
        <dbReference type="Proteomes" id="UP000703038"/>
    </source>
</evidence>
<reference evidence="3 4" key="1">
    <citation type="submission" date="2021-01" db="EMBL/GenBank/DDBJ databases">
        <title>Genomics of switchgrass bacterial isolates.</title>
        <authorList>
            <person name="Shade A."/>
        </authorList>
    </citation>
    <scope>NUCLEOTIDE SEQUENCE [LARGE SCALE GENOMIC DNA]</scope>
    <source>
        <strain evidence="3 4">PvP111</strain>
    </source>
</reference>
<dbReference type="Gene3D" id="3.40.50.1820">
    <property type="entry name" value="alpha/beta hydrolase"/>
    <property type="match status" value="1"/>
</dbReference>
<dbReference type="RefSeq" id="WP_204868440.1">
    <property type="nucleotide sequence ID" value="NZ_JAFBBK010000001.1"/>
</dbReference>
<dbReference type="InterPro" id="IPR029058">
    <property type="entry name" value="AB_hydrolase_fold"/>
</dbReference>
<evidence type="ECO:0000256" key="1">
    <source>
        <dbReference type="ARBA" id="ARBA00022801"/>
    </source>
</evidence>
<gene>
    <name evidence="3" type="ORF">JOE42_002133</name>
</gene>
<dbReference type="Pfam" id="PF00561">
    <property type="entry name" value="Abhydrolase_1"/>
    <property type="match status" value="1"/>
</dbReference>
<organism evidence="3 4">
    <name type="scientific">Rhodococcoides corynebacterioides</name>
    <dbReference type="NCBI Taxonomy" id="53972"/>
    <lineage>
        <taxon>Bacteria</taxon>
        <taxon>Bacillati</taxon>
        <taxon>Actinomycetota</taxon>
        <taxon>Actinomycetes</taxon>
        <taxon>Mycobacteriales</taxon>
        <taxon>Nocardiaceae</taxon>
        <taxon>Rhodococcoides</taxon>
    </lineage>
</organism>
<dbReference type="InterPro" id="IPR000073">
    <property type="entry name" value="AB_hydrolase_1"/>
</dbReference>
<keyword evidence="1" id="KW-0378">Hydrolase</keyword>
<accession>A0ABS2KUW0</accession>
<name>A0ABS2KUW0_9NOCA</name>
<dbReference type="Proteomes" id="UP000703038">
    <property type="component" value="Unassembled WGS sequence"/>
</dbReference>
<proteinExistence type="predicted"/>
<protein>
    <submittedName>
        <fullName evidence="3">Pimeloyl-ACP methyl ester carboxylesterase</fullName>
    </submittedName>
</protein>
<comment type="caution">
    <text evidence="3">The sequence shown here is derived from an EMBL/GenBank/DDBJ whole genome shotgun (WGS) entry which is preliminary data.</text>
</comment>
<keyword evidence="4" id="KW-1185">Reference proteome</keyword>
<dbReference type="PRINTS" id="PR00412">
    <property type="entry name" value="EPOXHYDRLASE"/>
</dbReference>
<feature type="domain" description="AB hydrolase-1" evidence="2">
    <location>
        <begin position="24"/>
        <end position="259"/>
    </location>
</feature>